<dbReference type="GO" id="GO:0016887">
    <property type="term" value="F:ATP hydrolysis activity"/>
    <property type="evidence" value="ECO:0007669"/>
    <property type="project" value="InterPro"/>
</dbReference>
<dbReference type="InterPro" id="IPR027417">
    <property type="entry name" value="P-loop_NTPase"/>
</dbReference>
<gene>
    <name evidence="7" type="ORF">EYE40_15190</name>
</gene>
<evidence type="ECO:0000256" key="4">
    <source>
        <dbReference type="RuleBase" id="RU003651"/>
    </source>
</evidence>
<evidence type="ECO:0000256" key="5">
    <source>
        <dbReference type="SAM" id="MobiDB-lite"/>
    </source>
</evidence>
<sequence length="419" mass="44868">MSDDLLAGLAAAVRALPDDVALRLHYAEQLLLAGHPTDAIEQSTVVLDKHAGHPDATALVQRAAASLGAPPAAPAPAAAPNTAPDLDSIDWDQHEREIQSPIKPPFVLMGADESGLVVTENDDVDPEMRVTRETMTLADVGGLEPVKKRINEAFLEPMRHPEIAKAFGKSLRGGLLLYGPPGCGKTFVARAIAGELNAHFISVTISDILDKFLGESEANMHNVFERARELAPAVLFFDEVDAVGGKRSSSMQSGGMRNVVNQMLMEMDGIGSENDGLFVLAATNHPWDVDAALLRPGRFDRMVLVLPPDEPAREAILKVHLKGRPVEGIDLRELVAKTDGYSGADLQHVCSTAGEKAMMASIAAGEVRPINMDDLRSALVDVKPSIGSWLQSARNVAAYGNASGQYDDLVDFLKSKKLL</sequence>
<dbReference type="InterPro" id="IPR041569">
    <property type="entry name" value="AAA_lid_3"/>
</dbReference>
<dbReference type="SMART" id="SM00382">
    <property type="entry name" value="AAA"/>
    <property type="match status" value="1"/>
</dbReference>
<dbReference type="PANTHER" id="PTHR23077">
    <property type="entry name" value="AAA-FAMILY ATPASE"/>
    <property type="match status" value="1"/>
</dbReference>
<dbReference type="GO" id="GO:0005524">
    <property type="term" value="F:ATP binding"/>
    <property type="evidence" value="ECO:0007669"/>
    <property type="project" value="UniProtKB-KW"/>
</dbReference>
<dbReference type="Gene3D" id="1.10.8.60">
    <property type="match status" value="1"/>
</dbReference>
<dbReference type="AlphaFoldDB" id="A0A4Q9GPM2"/>
<dbReference type="Pfam" id="PF17862">
    <property type="entry name" value="AAA_lid_3"/>
    <property type="match status" value="1"/>
</dbReference>
<feature type="compositionally biased region" description="Low complexity" evidence="5">
    <location>
        <begin position="64"/>
        <end position="84"/>
    </location>
</feature>
<dbReference type="FunFam" id="3.40.50.300:FF:001025">
    <property type="entry name" value="ATPase family, AAA domain-containing 2B"/>
    <property type="match status" value="1"/>
</dbReference>
<evidence type="ECO:0000313" key="7">
    <source>
        <dbReference type="EMBL" id="TBN55541.1"/>
    </source>
</evidence>
<evidence type="ECO:0000256" key="2">
    <source>
        <dbReference type="ARBA" id="ARBA00022840"/>
    </source>
</evidence>
<comment type="similarity">
    <text evidence="4">Belongs to the AAA ATPase family.</text>
</comment>
<accession>A0A4Q9GPM2</accession>
<keyword evidence="3" id="KW-0175">Coiled coil</keyword>
<evidence type="ECO:0000313" key="8">
    <source>
        <dbReference type="Proteomes" id="UP000294194"/>
    </source>
</evidence>
<keyword evidence="8" id="KW-1185">Reference proteome</keyword>
<proteinExistence type="inferred from homology"/>
<keyword evidence="1 4" id="KW-0547">Nucleotide-binding</keyword>
<feature type="domain" description="AAA+ ATPase" evidence="6">
    <location>
        <begin position="171"/>
        <end position="309"/>
    </location>
</feature>
<feature type="region of interest" description="Disordered" evidence="5">
    <location>
        <begin position="64"/>
        <end position="88"/>
    </location>
</feature>
<dbReference type="InterPro" id="IPR003959">
    <property type="entry name" value="ATPase_AAA_core"/>
</dbReference>
<dbReference type="EMBL" id="SISG01000002">
    <property type="protein sequence ID" value="TBN55541.1"/>
    <property type="molecule type" value="Genomic_DNA"/>
</dbReference>
<dbReference type="InterPro" id="IPR003593">
    <property type="entry name" value="AAA+_ATPase"/>
</dbReference>
<dbReference type="InterPro" id="IPR003960">
    <property type="entry name" value="ATPase_AAA_CS"/>
</dbReference>
<protein>
    <submittedName>
        <fullName evidence="7">AAA family ATPase</fullName>
    </submittedName>
</protein>
<evidence type="ECO:0000259" key="6">
    <source>
        <dbReference type="SMART" id="SM00382"/>
    </source>
</evidence>
<dbReference type="Proteomes" id="UP000294194">
    <property type="component" value="Unassembled WGS sequence"/>
</dbReference>
<evidence type="ECO:0000256" key="3">
    <source>
        <dbReference type="ARBA" id="ARBA00023054"/>
    </source>
</evidence>
<dbReference type="Pfam" id="PF00004">
    <property type="entry name" value="AAA"/>
    <property type="match status" value="1"/>
</dbReference>
<reference evidence="8" key="1">
    <citation type="submission" date="2019-02" db="EMBL/GenBank/DDBJ databases">
        <title>Glaciihabitans arcticus sp. nov., a psychrotolerant bacterium isolated from polar soil.</title>
        <authorList>
            <person name="Dahal R.H."/>
        </authorList>
    </citation>
    <scope>NUCLEOTIDE SEQUENCE [LARGE SCALE GENOMIC DNA]</scope>
    <source>
        <strain evidence="8">RP-3-7</strain>
    </source>
</reference>
<dbReference type="InterPro" id="IPR050168">
    <property type="entry name" value="AAA_ATPase_domain"/>
</dbReference>
<dbReference type="SUPFAM" id="SSF52540">
    <property type="entry name" value="P-loop containing nucleoside triphosphate hydrolases"/>
    <property type="match status" value="1"/>
</dbReference>
<dbReference type="Gene3D" id="3.40.50.300">
    <property type="entry name" value="P-loop containing nucleotide triphosphate hydrolases"/>
    <property type="match status" value="1"/>
</dbReference>
<name>A0A4Q9GPM2_9MICO</name>
<dbReference type="RefSeq" id="WP_130983112.1">
    <property type="nucleotide sequence ID" value="NZ_SISG01000002.1"/>
</dbReference>
<dbReference type="PANTHER" id="PTHR23077:SF171">
    <property type="entry name" value="NUCLEAR VALOSIN-CONTAINING PROTEIN-LIKE"/>
    <property type="match status" value="1"/>
</dbReference>
<organism evidence="7 8">
    <name type="scientific">Glaciihabitans arcticus</name>
    <dbReference type="NCBI Taxonomy" id="2668039"/>
    <lineage>
        <taxon>Bacteria</taxon>
        <taxon>Bacillati</taxon>
        <taxon>Actinomycetota</taxon>
        <taxon>Actinomycetes</taxon>
        <taxon>Micrococcales</taxon>
        <taxon>Microbacteriaceae</taxon>
        <taxon>Glaciihabitans</taxon>
    </lineage>
</organism>
<evidence type="ECO:0000256" key="1">
    <source>
        <dbReference type="ARBA" id="ARBA00022741"/>
    </source>
</evidence>
<comment type="caution">
    <text evidence="7">The sequence shown here is derived from an EMBL/GenBank/DDBJ whole genome shotgun (WGS) entry which is preliminary data.</text>
</comment>
<dbReference type="PROSITE" id="PS00674">
    <property type="entry name" value="AAA"/>
    <property type="match status" value="1"/>
</dbReference>
<keyword evidence="2 4" id="KW-0067">ATP-binding</keyword>